<dbReference type="STRING" id="394096.DB31_3137"/>
<comment type="caution">
    <text evidence="2">The sequence shown here is derived from an EMBL/GenBank/DDBJ whole genome shotgun (WGS) entry which is preliminary data.</text>
</comment>
<dbReference type="Proteomes" id="UP000028725">
    <property type="component" value="Unassembled WGS sequence"/>
</dbReference>
<dbReference type="AlphaFoldDB" id="A0A085WTJ4"/>
<organism evidence="2 3">
    <name type="scientific">Hyalangium minutum</name>
    <dbReference type="NCBI Taxonomy" id="394096"/>
    <lineage>
        <taxon>Bacteria</taxon>
        <taxon>Pseudomonadati</taxon>
        <taxon>Myxococcota</taxon>
        <taxon>Myxococcia</taxon>
        <taxon>Myxococcales</taxon>
        <taxon>Cystobacterineae</taxon>
        <taxon>Archangiaceae</taxon>
        <taxon>Hyalangium</taxon>
    </lineage>
</organism>
<evidence type="ECO:0000313" key="3">
    <source>
        <dbReference type="Proteomes" id="UP000028725"/>
    </source>
</evidence>
<protein>
    <submittedName>
        <fullName evidence="2">Uncharacterized protein</fullName>
    </submittedName>
</protein>
<proteinExistence type="predicted"/>
<accession>A0A085WTJ4</accession>
<feature type="transmembrane region" description="Helical" evidence="1">
    <location>
        <begin position="48"/>
        <end position="72"/>
    </location>
</feature>
<evidence type="ECO:0000256" key="1">
    <source>
        <dbReference type="SAM" id="Phobius"/>
    </source>
</evidence>
<gene>
    <name evidence="2" type="ORF">DB31_3137</name>
</gene>
<sequence length="91" mass="9223">MRLLHRAGRLNIRGMSKSQILQKAGAKAIEVAVEASRGIVVSARGSPATIVACGAAAALVLVGGAVAAGIYYSIKGLKDAKAEPQQADLPV</sequence>
<dbReference type="EMBL" id="JMCB01000002">
    <property type="protein sequence ID" value="KFE71007.1"/>
    <property type="molecule type" value="Genomic_DNA"/>
</dbReference>
<keyword evidence="3" id="KW-1185">Reference proteome</keyword>
<keyword evidence="1" id="KW-1133">Transmembrane helix</keyword>
<keyword evidence="1" id="KW-0812">Transmembrane</keyword>
<name>A0A085WTJ4_9BACT</name>
<keyword evidence="1" id="KW-0472">Membrane</keyword>
<evidence type="ECO:0000313" key="2">
    <source>
        <dbReference type="EMBL" id="KFE71007.1"/>
    </source>
</evidence>
<reference evidence="2 3" key="1">
    <citation type="submission" date="2014-04" db="EMBL/GenBank/DDBJ databases">
        <title>Genome assembly of Hyalangium minutum DSM 14724.</title>
        <authorList>
            <person name="Sharma G."/>
            <person name="Subramanian S."/>
        </authorList>
    </citation>
    <scope>NUCLEOTIDE SEQUENCE [LARGE SCALE GENOMIC DNA]</scope>
    <source>
        <strain evidence="2 3">DSM 14724</strain>
    </source>
</reference>